<keyword evidence="2" id="KW-0472">Membrane</keyword>
<dbReference type="EMBL" id="WMLB01000045">
    <property type="protein sequence ID" value="MTH70353.1"/>
    <property type="molecule type" value="Genomic_DNA"/>
</dbReference>
<protein>
    <submittedName>
        <fullName evidence="4">PH domain-containing protein</fullName>
    </submittedName>
</protein>
<evidence type="ECO:0000256" key="1">
    <source>
        <dbReference type="SAM" id="MobiDB-lite"/>
    </source>
</evidence>
<accession>A0A6I3MJC2</accession>
<dbReference type="Proteomes" id="UP000433071">
    <property type="component" value="Unassembled WGS sequence"/>
</dbReference>
<evidence type="ECO:0000313" key="5">
    <source>
        <dbReference type="Proteomes" id="UP000433071"/>
    </source>
</evidence>
<dbReference type="OrthoDB" id="3354538at2"/>
<feature type="compositionally biased region" description="Low complexity" evidence="1">
    <location>
        <begin position="1"/>
        <end position="26"/>
    </location>
</feature>
<keyword evidence="2" id="KW-0812">Transmembrane</keyword>
<feature type="domain" description="YdbS-like PH" evidence="3">
    <location>
        <begin position="119"/>
        <end position="185"/>
    </location>
</feature>
<reference evidence="4 5" key="1">
    <citation type="submission" date="2019-11" db="EMBL/GenBank/DDBJ databases">
        <title>Agromyces kandeliae sp. nov., isolated from mangrove soil.</title>
        <authorList>
            <person name="Wang R."/>
        </authorList>
    </citation>
    <scope>NUCLEOTIDE SEQUENCE [LARGE SCALE GENOMIC DNA]</scope>
    <source>
        <strain evidence="4 5">JCM 11433</strain>
    </source>
</reference>
<dbReference type="InterPro" id="IPR005182">
    <property type="entry name" value="YdbS-like_PH"/>
</dbReference>
<feature type="region of interest" description="Disordered" evidence="1">
    <location>
        <begin position="1"/>
        <end position="38"/>
    </location>
</feature>
<feature type="compositionally biased region" description="Low complexity" evidence="1">
    <location>
        <begin position="218"/>
        <end position="232"/>
    </location>
</feature>
<dbReference type="PANTHER" id="PTHR37938">
    <property type="entry name" value="BLL0215 PROTEIN"/>
    <property type="match status" value="1"/>
</dbReference>
<comment type="caution">
    <text evidence="4">The sequence shown here is derived from an EMBL/GenBank/DDBJ whole genome shotgun (WGS) entry which is preliminary data.</text>
</comment>
<feature type="transmembrane region" description="Helical" evidence="2">
    <location>
        <begin position="66"/>
        <end position="88"/>
    </location>
</feature>
<evidence type="ECO:0000256" key="2">
    <source>
        <dbReference type="SAM" id="Phobius"/>
    </source>
</evidence>
<gene>
    <name evidence="4" type="ORF">GJ743_18480</name>
</gene>
<dbReference type="PANTHER" id="PTHR37938:SF1">
    <property type="entry name" value="BLL0215 PROTEIN"/>
    <property type="match status" value="1"/>
</dbReference>
<evidence type="ECO:0000259" key="3">
    <source>
        <dbReference type="Pfam" id="PF03703"/>
    </source>
</evidence>
<organism evidence="4 5">
    <name type="scientific">Agromyces bracchium</name>
    <dbReference type="NCBI Taxonomy" id="88376"/>
    <lineage>
        <taxon>Bacteria</taxon>
        <taxon>Bacillati</taxon>
        <taxon>Actinomycetota</taxon>
        <taxon>Actinomycetes</taxon>
        <taxon>Micrococcales</taxon>
        <taxon>Microbacteriaceae</taxon>
        <taxon>Agromyces</taxon>
    </lineage>
</organism>
<keyword evidence="5" id="KW-1185">Reference proteome</keyword>
<name>A0A6I3MJC2_9MICO</name>
<proteinExistence type="predicted"/>
<evidence type="ECO:0000313" key="4">
    <source>
        <dbReference type="EMBL" id="MTH70353.1"/>
    </source>
</evidence>
<dbReference type="AlphaFoldDB" id="A0A6I3MJC2"/>
<feature type="transmembrane region" description="Helical" evidence="2">
    <location>
        <begin position="94"/>
        <end position="113"/>
    </location>
</feature>
<keyword evidence="2" id="KW-1133">Transmembrane helix</keyword>
<dbReference type="Pfam" id="PF03703">
    <property type="entry name" value="bPH_2"/>
    <property type="match status" value="1"/>
</dbReference>
<sequence>MPRTPSRARSPPSGVPPRRSAGSSPRSHPDGVPVSSDARSIFDPHVERFLIADEGEVVVDEVAKHWAAIVTPVLGLVASVPLLLLAFVVPPQAWWLPAVLAIGLACYCLWRILQAQMDRFVITNMRVFRVHGILSQNIATMPLSRILDISVHRPVVGRIFGFGHIIFESAAQRQGLNEIRFVGSPNERDLTIQRVIARAGLRGPVNRATGVPLGPGGSAAATGSQAASATGAVPRDGSGAAERPDGLGPNDTVPIQRL</sequence>
<feature type="region of interest" description="Disordered" evidence="1">
    <location>
        <begin position="208"/>
        <end position="258"/>
    </location>
</feature>